<dbReference type="PROSITE" id="PS50181">
    <property type="entry name" value="FBOX"/>
    <property type="match status" value="1"/>
</dbReference>
<gene>
    <name evidence="4" type="primary">LOC110411738</name>
</gene>
<feature type="domain" description="F-box" evidence="2">
    <location>
        <begin position="12"/>
        <end position="62"/>
    </location>
</feature>
<dbReference type="PANTHER" id="PTHR31672">
    <property type="entry name" value="BNACNNG10540D PROTEIN"/>
    <property type="match status" value="1"/>
</dbReference>
<dbReference type="GeneID" id="110411738"/>
<protein>
    <submittedName>
        <fullName evidence="4">F-box/kelch-repeat protein At3g23880-like</fullName>
    </submittedName>
</protein>
<dbReference type="Gene3D" id="1.20.1280.50">
    <property type="match status" value="1"/>
</dbReference>
<dbReference type="InterPro" id="IPR050796">
    <property type="entry name" value="SCF_F-box_component"/>
</dbReference>
<keyword evidence="3" id="KW-1185">Reference proteome</keyword>
<dbReference type="AlphaFoldDB" id="A0A6J0ZSF0"/>
<dbReference type="PANTHER" id="PTHR31672:SF13">
    <property type="entry name" value="F-BOX PROTEIN CPR30-LIKE"/>
    <property type="match status" value="1"/>
</dbReference>
<evidence type="ECO:0000259" key="2">
    <source>
        <dbReference type="PROSITE" id="PS50181"/>
    </source>
</evidence>
<keyword evidence="1" id="KW-1133">Transmembrane helix</keyword>
<dbReference type="OrthoDB" id="1867629at2759"/>
<dbReference type="Pfam" id="PF08268">
    <property type="entry name" value="FBA_3"/>
    <property type="match status" value="1"/>
</dbReference>
<dbReference type="Proteomes" id="UP000504621">
    <property type="component" value="Unplaced"/>
</dbReference>
<evidence type="ECO:0000313" key="4">
    <source>
        <dbReference type="RefSeq" id="XP_021277717.1"/>
    </source>
</evidence>
<dbReference type="CDD" id="cd22157">
    <property type="entry name" value="F-box_AtFBW1-like"/>
    <property type="match status" value="1"/>
</dbReference>
<sequence length="400" mass="45480">MNSCSGRRPRIMASSLSLPQNTITDILSRLPVKSLTRFKLVSKNWAHLTSTPAVIAAHLRRSASDPSLLIRRYRIQNGAEFGFWLITNPTRKFRSQLLDFPLEESLLRLPKIVGSVDGLVCLDVSPCHASDFVLWNPGTKQFKHLPFPLITSSKSNPIWLVFLGFGFDSFNNDYKLVRIVSFKRNDASPFLRVEVYSWREGVWKEIEERFDSTLLCGVPEGVVVDGSLNWLAIGLQDFADRKFVISFDMGREVFKRIALPAVTRFGNVKVMSYMGLLAIAVYPLVFAANGINMNRFEFWVQSDGEDGSKHWTRMVAIENFSKTLVPMGTWRDREVVIKHIGVNDRENYPSLLLYDPVDEGTKRLPVDGVDFCVEGYSYAESLVSVNEESKMVVEQKHSRK</sequence>
<keyword evidence="1" id="KW-0472">Membrane</keyword>
<evidence type="ECO:0000313" key="3">
    <source>
        <dbReference type="Proteomes" id="UP000504621"/>
    </source>
</evidence>
<accession>A0A6J0ZSF0</accession>
<dbReference type="RefSeq" id="XP_021277717.1">
    <property type="nucleotide sequence ID" value="XM_021422042.1"/>
</dbReference>
<keyword evidence="1" id="KW-0812">Transmembrane</keyword>
<feature type="transmembrane region" description="Helical" evidence="1">
    <location>
        <begin position="270"/>
        <end position="291"/>
    </location>
</feature>
<dbReference type="InterPro" id="IPR017451">
    <property type="entry name" value="F-box-assoc_interact_dom"/>
</dbReference>
<dbReference type="Pfam" id="PF00646">
    <property type="entry name" value="F-box"/>
    <property type="match status" value="1"/>
</dbReference>
<organism evidence="3 4">
    <name type="scientific">Herrania umbratica</name>
    <dbReference type="NCBI Taxonomy" id="108875"/>
    <lineage>
        <taxon>Eukaryota</taxon>
        <taxon>Viridiplantae</taxon>
        <taxon>Streptophyta</taxon>
        <taxon>Embryophyta</taxon>
        <taxon>Tracheophyta</taxon>
        <taxon>Spermatophyta</taxon>
        <taxon>Magnoliopsida</taxon>
        <taxon>eudicotyledons</taxon>
        <taxon>Gunneridae</taxon>
        <taxon>Pentapetalae</taxon>
        <taxon>rosids</taxon>
        <taxon>malvids</taxon>
        <taxon>Malvales</taxon>
        <taxon>Malvaceae</taxon>
        <taxon>Byttnerioideae</taxon>
        <taxon>Herrania</taxon>
    </lineage>
</organism>
<dbReference type="NCBIfam" id="TIGR01640">
    <property type="entry name" value="F_box_assoc_1"/>
    <property type="match status" value="1"/>
</dbReference>
<dbReference type="InterPro" id="IPR036047">
    <property type="entry name" value="F-box-like_dom_sf"/>
</dbReference>
<dbReference type="InterPro" id="IPR013187">
    <property type="entry name" value="F-box-assoc_dom_typ3"/>
</dbReference>
<dbReference type="SUPFAM" id="SSF81383">
    <property type="entry name" value="F-box domain"/>
    <property type="match status" value="1"/>
</dbReference>
<reference evidence="4" key="1">
    <citation type="submission" date="2025-08" db="UniProtKB">
        <authorList>
            <consortium name="RefSeq"/>
        </authorList>
    </citation>
    <scope>IDENTIFICATION</scope>
    <source>
        <tissue evidence="4">Leaf</tissue>
    </source>
</reference>
<name>A0A6J0ZSF0_9ROSI</name>
<evidence type="ECO:0000256" key="1">
    <source>
        <dbReference type="SAM" id="Phobius"/>
    </source>
</evidence>
<dbReference type="InterPro" id="IPR001810">
    <property type="entry name" value="F-box_dom"/>
</dbReference>
<dbReference type="SMART" id="SM00256">
    <property type="entry name" value="FBOX"/>
    <property type="match status" value="1"/>
</dbReference>
<proteinExistence type="predicted"/>